<dbReference type="EMBL" id="GGEC01086124">
    <property type="protein sequence ID" value="MBX66608.1"/>
    <property type="molecule type" value="Transcribed_RNA"/>
</dbReference>
<organism evidence="2">
    <name type="scientific">Rhizophora mucronata</name>
    <name type="common">Asiatic mangrove</name>
    <dbReference type="NCBI Taxonomy" id="61149"/>
    <lineage>
        <taxon>Eukaryota</taxon>
        <taxon>Viridiplantae</taxon>
        <taxon>Streptophyta</taxon>
        <taxon>Embryophyta</taxon>
        <taxon>Tracheophyta</taxon>
        <taxon>Spermatophyta</taxon>
        <taxon>Magnoliopsida</taxon>
        <taxon>eudicotyledons</taxon>
        <taxon>Gunneridae</taxon>
        <taxon>Pentapetalae</taxon>
        <taxon>rosids</taxon>
        <taxon>fabids</taxon>
        <taxon>Malpighiales</taxon>
        <taxon>Rhizophoraceae</taxon>
        <taxon>Rhizophora</taxon>
    </lineage>
</organism>
<sequence>MVENMQPSAITNERRKRVRL</sequence>
<evidence type="ECO:0000313" key="2">
    <source>
        <dbReference type="EMBL" id="MBX66608.1"/>
    </source>
</evidence>
<accession>A0A2P2QHX9</accession>
<name>A0A2P2QHX9_RHIMU</name>
<reference evidence="2" key="1">
    <citation type="submission" date="2018-02" db="EMBL/GenBank/DDBJ databases">
        <title>Rhizophora mucronata_Transcriptome.</title>
        <authorList>
            <person name="Meera S.P."/>
            <person name="Sreeshan A."/>
            <person name="Augustine A."/>
        </authorList>
    </citation>
    <scope>NUCLEOTIDE SEQUENCE</scope>
    <source>
        <tissue evidence="2">Leaf</tissue>
    </source>
</reference>
<protein>
    <submittedName>
        <fullName evidence="2">Uncharacterized protein</fullName>
    </submittedName>
</protein>
<feature type="region of interest" description="Disordered" evidence="1">
    <location>
        <begin position="1"/>
        <end position="20"/>
    </location>
</feature>
<dbReference type="AlphaFoldDB" id="A0A2P2QHX9"/>
<proteinExistence type="predicted"/>
<evidence type="ECO:0000256" key="1">
    <source>
        <dbReference type="SAM" id="MobiDB-lite"/>
    </source>
</evidence>
<feature type="compositionally biased region" description="Polar residues" evidence="1">
    <location>
        <begin position="1"/>
        <end position="11"/>
    </location>
</feature>